<reference evidence="2" key="1">
    <citation type="submission" date="2017-02" db="UniProtKB">
        <authorList>
            <consortium name="WormBaseParasite"/>
        </authorList>
    </citation>
    <scope>IDENTIFICATION</scope>
</reference>
<accession>A0A0M3I3R4</accession>
<keyword evidence="1" id="KW-1185">Reference proteome</keyword>
<organism evidence="1 2">
    <name type="scientific">Ascaris lumbricoides</name>
    <name type="common">Giant roundworm</name>
    <dbReference type="NCBI Taxonomy" id="6252"/>
    <lineage>
        <taxon>Eukaryota</taxon>
        <taxon>Metazoa</taxon>
        <taxon>Ecdysozoa</taxon>
        <taxon>Nematoda</taxon>
        <taxon>Chromadorea</taxon>
        <taxon>Rhabditida</taxon>
        <taxon>Spirurina</taxon>
        <taxon>Ascaridomorpha</taxon>
        <taxon>Ascaridoidea</taxon>
        <taxon>Ascarididae</taxon>
        <taxon>Ascaris</taxon>
    </lineage>
</organism>
<evidence type="ECO:0000313" key="2">
    <source>
        <dbReference type="WBParaSite" id="ALUE_0001132001-mRNA-1"/>
    </source>
</evidence>
<evidence type="ECO:0000313" key="1">
    <source>
        <dbReference type="Proteomes" id="UP000036681"/>
    </source>
</evidence>
<name>A0A0M3I3R4_ASCLU</name>
<sequence length="279" mass="32028">MRPLCRTEGQVVLCGGMVGNSYPSGSFTRVLCASWMKQAAEKPSQSEYLNALYSRGVANPFVERSPLHLPGSIKNPKVYTFPTAIRKSMQAPAPFLQQLIEKFDPAINKAPIEAPPTSSASTAMYAAPRMLTIRRKKMKKHKRRKRYDRDFFKYAKYHREKKLKAEKAFRARMKELLAELNAFNAENYVKGVIQRAKREWTTELAPSGRKLYPHWSSLMSLEELYGLPESDYIDKRAGLPGEEDKEKIRQLKIDYYRQFRGENIEVPQQNKQGGDSGNK</sequence>
<proteinExistence type="predicted"/>
<protein>
    <submittedName>
        <fullName evidence="2">DUF1713 domain-containing protein</fullName>
    </submittedName>
</protein>
<dbReference type="Proteomes" id="UP000036681">
    <property type="component" value="Unplaced"/>
</dbReference>
<dbReference type="AlphaFoldDB" id="A0A0M3I3R4"/>
<dbReference type="WBParaSite" id="ALUE_0001132001-mRNA-1">
    <property type="protein sequence ID" value="ALUE_0001132001-mRNA-1"/>
    <property type="gene ID" value="ALUE_0001132001"/>
</dbReference>